<dbReference type="Pfam" id="PF00378">
    <property type="entry name" value="ECH_1"/>
    <property type="match status" value="1"/>
</dbReference>
<name>A0ABP7NHK6_9MICO</name>
<keyword evidence="3" id="KW-1185">Reference proteome</keyword>
<dbReference type="SUPFAM" id="SSF52096">
    <property type="entry name" value="ClpP/crotonase"/>
    <property type="match status" value="1"/>
</dbReference>
<comment type="similarity">
    <text evidence="1">Belongs to the enoyl-CoA hydratase/isomerase family.</text>
</comment>
<evidence type="ECO:0008006" key="4">
    <source>
        <dbReference type="Google" id="ProtNLM"/>
    </source>
</evidence>
<comment type="caution">
    <text evidence="2">The sequence shown here is derived from an EMBL/GenBank/DDBJ whole genome shotgun (WGS) entry which is preliminary data.</text>
</comment>
<dbReference type="InterPro" id="IPR029045">
    <property type="entry name" value="ClpP/crotonase-like_dom_sf"/>
</dbReference>
<dbReference type="InterPro" id="IPR001753">
    <property type="entry name" value="Enoyl-CoA_hydra/iso"/>
</dbReference>
<gene>
    <name evidence="2" type="ORF">GCM10022383_26450</name>
</gene>
<proteinExistence type="inferred from homology"/>
<evidence type="ECO:0000313" key="3">
    <source>
        <dbReference type="Proteomes" id="UP001501591"/>
    </source>
</evidence>
<evidence type="ECO:0000313" key="2">
    <source>
        <dbReference type="EMBL" id="GAA3947328.1"/>
    </source>
</evidence>
<evidence type="ECO:0000256" key="1">
    <source>
        <dbReference type="ARBA" id="ARBA00005254"/>
    </source>
</evidence>
<sequence>MYAAKDALQAAQEMPLAEGLRFEPQAFAAAFATEDQKEDMRAFAEKRAPEFRNR</sequence>
<accession>A0ABP7NHK6</accession>
<dbReference type="Gene3D" id="1.10.12.10">
    <property type="entry name" value="Lyase 2-enoyl-coa Hydratase, Chain A, domain 2"/>
    <property type="match status" value="1"/>
</dbReference>
<reference evidence="3" key="1">
    <citation type="journal article" date="2019" name="Int. J. Syst. Evol. Microbiol.">
        <title>The Global Catalogue of Microorganisms (GCM) 10K type strain sequencing project: providing services to taxonomists for standard genome sequencing and annotation.</title>
        <authorList>
            <consortium name="The Broad Institute Genomics Platform"/>
            <consortium name="The Broad Institute Genome Sequencing Center for Infectious Disease"/>
            <person name="Wu L."/>
            <person name="Ma J."/>
        </authorList>
    </citation>
    <scope>NUCLEOTIDE SEQUENCE [LARGE SCALE GENOMIC DNA]</scope>
    <source>
        <strain evidence="3">JCM 17024</strain>
    </source>
</reference>
<organism evidence="2 3">
    <name type="scientific">Microbacterium soli</name>
    <dbReference type="NCBI Taxonomy" id="446075"/>
    <lineage>
        <taxon>Bacteria</taxon>
        <taxon>Bacillati</taxon>
        <taxon>Actinomycetota</taxon>
        <taxon>Actinomycetes</taxon>
        <taxon>Micrococcales</taxon>
        <taxon>Microbacteriaceae</taxon>
        <taxon>Microbacterium</taxon>
    </lineage>
</organism>
<protein>
    <recommendedName>
        <fullName evidence="4">Enoyl-CoA hydratase</fullName>
    </recommendedName>
</protein>
<dbReference type="Proteomes" id="UP001501591">
    <property type="component" value="Unassembled WGS sequence"/>
</dbReference>
<dbReference type="InterPro" id="IPR014748">
    <property type="entry name" value="Enoyl-CoA_hydra_C"/>
</dbReference>
<dbReference type="EMBL" id="BAABCP010000002">
    <property type="protein sequence ID" value="GAA3947328.1"/>
    <property type="molecule type" value="Genomic_DNA"/>
</dbReference>